<organism evidence="1 2">
    <name type="scientific">Candidatus Allocopromorpha excrementavium</name>
    <dbReference type="NCBI Taxonomy" id="2840741"/>
    <lineage>
        <taxon>Bacteria</taxon>
        <taxon>Bacillati</taxon>
        <taxon>Bacillota</taxon>
        <taxon>Clostridia</taxon>
        <taxon>Eubacteriales</taxon>
        <taxon>Eubacteriaceae</taxon>
        <taxon>Eubacteriaceae incertae sedis</taxon>
        <taxon>Candidatus Allocopromorpha</taxon>
    </lineage>
</organism>
<reference evidence="1" key="2">
    <citation type="journal article" date="2021" name="PeerJ">
        <title>Extensive microbial diversity within the chicken gut microbiome revealed by metagenomics and culture.</title>
        <authorList>
            <person name="Gilroy R."/>
            <person name="Ravi A."/>
            <person name="Getino M."/>
            <person name="Pursley I."/>
            <person name="Horton D.L."/>
            <person name="Alikhan N.F."/>
            <person name="Baker D."/>
            <person name="Gharbi K."/>
            <person name="Hall N."/>
            <person name="Watson M."/>
            <person name="Adriaenssens E.M."/>
            <person name="Foster-Nyarko E."/>
            <person name="Jarju S."/>
            <person name="Secka A."/>
            <person name="Antonio M."/>
            <person name="Oren A."/>
            <person name="Chaudhuri R.R."/>
            <person name="La Ragione R."/>
            <person name="Hildebrand F."/>
            <person name="Pallen M.J."/>
        </authorList>
    </citation>
    <scope>NUCLEOTIDE SEQUENCE</scope>
    <source>
        <strain evidence="1">CHK176-22527</strain>
    </source>
</reference>
<dbReference type="InterPro" id="IPR024747">
    <property type="entry name" value="Pyridox_Oxase-rel"/>
</dbReference>
<reference evidence="1" key="1">
    <citation type="submission" date="2020-10" db="EMBL/GenBank/DDBJ databases">
        <authorList>
            <person name="Gilroy R."/>
        </authorList>
    </citation>
    <scope>NUCLEOTIDE SEQUENCE</scope>
    <source>
        <strain evidence="1">CHK176-22527</strain>
    </source>
</reference>
<dbReference type="PANTHER" id="PTHR34071">
    <property type="entry name" value="5-NITROIMIDAZOLE ANTIBIOTICS RESISTANCE PROTEIN, NIMA-FAMILY-RELATED PROTEIN-RELATED"/>
    <property type="match status" value="1"/>
</dbReference>
<dbReference type="InterPro" id="IPR012349">
    <property type="entry name" value="Split_barrel_FMN-bd"/>
</dbReference>
<dbReference type="PANTHER" id="PTHR34071:SF2">
    <property type="entry name" value="FLAVIN-NUCLEOTIDE-BINDING PROTEIN"/>
    <property type="match status" value="1"/>
</dbReference>
<accession>A0A9D1HD61</accession>
<gene>
    <name evidence="1" type="ORF">IAD12_06425</name>
</gene>
<dbReference type="EMBL" id="DVLX01000082">
    <property type="protein sequence ID" value="HIT99871.1"/>
    <property type="molecule type" value="Genomic_DNA"/>
</dbReference>
<dbReference type="AlphaFoldDB" id="A0A9D1HD61"/>
<evidence type="ECO:0000313" key="1">
    <source>
        <dbReference type="EMBL" id="HIT99871.1"/>
    </source>
</evidence>
<proteinExistence type="predicted"/>
<sequence length="159" mass="18067">MFREMRRIKQKLSAEESSLILERNTNGILAVHGDNGYPYTVPLSYVFDGNCIYFHSAKTGHKIDAVEKDPKASFCVIDKDMIVPEEYTTYFKSVIVFGKVSEITDDEEKFQAIEKLALKYAPNDTAENRISAINRDLKPLCMLKMGIEYISGKQAIELT</sequence>
<dbReference type="Proteomes" id="UP000824159">
    <property type="component" value="Unassembled WGS sequence"/>
</dbReference>
<dbReference type="Gene3D" id="2.30.110.10">
    <property type="entry name" value="Electron Transport, Fmn-binding Protein, Chain A"/>
    <property type="match status" value="1"/>
</dbReference>
<dbReference type="SUPFAM" id="SSF50475">
    <property type="entry name" value="FMN-binding split barrel"/>
    <property type="match status" value="1"/>
</dbReference>
<dbReference type="Pfam" id="PF12900">
    <property type="entry name" value="Pyridox_ox_2"/>
    <property type="match status" value="1"/>
</dbReference>
<comment type="caution">
    <text evidence="1">The sequence shown here is derived from an EMBL/GenBank/DDBJ whole genome shotgun (WGS) entry which is preliminary data.</text>
</comment>
<protein>
    <submittedName>
        <fullName evidence="1">Pyridoxamine 5'-phosphate oxidase family protein</fullName>
    </submittedName>
</protein>
<name>A0A9D1HD61_9FIRM</name>
<evidence type="ECO:0000313" key="2">
    <source>
        <dbReference type="Proteomes" id="UP000824159"/>
    </source>
</evidence>